<dbReference type="Proteomes" id="UP000490060">
    <property type="component" value="Unassembled WGS sequence"/>
</dbReference>
<dbReference type="RefSeq" id="WP_058885048.1">
    <property type="nucleotide sequence ID" value="NZ_JAJHTM010000008.1"/>
</dbReference>
<name>A0A2I2M7G9_9FLAO</name>
<dbReference type="EMBL" id="OENE01000013">
    <property type="protein sequence ID" value="SOU88489.1"/>
    <property type="molecule type" value="Genomic_DNA"/>
</dbReference>
<evidence type="ECO:0008006" key="3">
    <source>
        <dbReference type="Google" id="ProtNLM"/>
    </source>
</evidence>
<evidence type="ECO:0000313" key="2">
    <source>
        <dbReference type="Proteomes" id="UP000490060"/>
    </source>
</evidence>
<protein>
    <recommendedName>
        <fullName evidence="3">Outer membrane protein</fullName>
    </recommendedName>
</protein>
<gene>
    <name evidence="1" type="ORF">TNO010_200080</name>
</gene>
<dbReference type="AlphaFoldDB" id="A0A2I2M7G9"/>
<reference evidence="1 2" key="1">
    <citation type="submission" date="2017-11" db="EMBL/GenBank/DDBJ databases">
        <authorList>
            <person name="Duchaud E."/>
        </authorList>
    </citation>
    <scope>NUCLEOTIDE SEQUENCE [LARGE SCALE GENOMIC DNA]</scope>
    <source>
        <strain evidence="1 2">TNO010</strain>
    </source>
</reference>
<organism evidence="1 2">
    <name type="scientific">Tenacibaculum finnmarkense genomovar ulcerans</name>
    <dbReference type="NCBI Taxonomy" id="2781388"/>
    <lineage>
        <taxon>Bacteria</taxon>
        <taxon>Pseudomonadati</taxon>
        <taxon>Bacteroidota</taxon>
        <taxon>Flavobacteriia</taxon>
        <taxon>Flavobacteriales</taxon>
        <taxon>Flavobacteriaceae</taxon>
        <taxon>Tenacibaculum</taxon>
        <taxon>Tenacibaculum finnmarkense</taxon>
    </lineage>
</organism>
<dbReference type="GeneID" id="79924414"/>
<evidence type="ECO:0000313" key="1">
    <source>
        <dbReference type="EMBL" id="SOU88489.1"/>
    </source>
</evidence>
<proteinExistence type="predicted"/>
<sequence length="517" mass="56245">MLIKIIKRTFIVLFTMSVHFFYGQNSQNKLDKTAQKETQIAFGQLDFLDIKMPGNEKNMGFTGIHYNLKINSWSYAGIGIYSAITGIRGGFFTLGINAGVQQKITEKLFIDAGVHFGGGGGASAPDGGGAFILPHLNAGYNFKYFSTTAGYSFVNFFDKGAIKSQQFNVAVQIPLSFDTATNFKENEEYKGSFKLDALIKNSDWNTSSNTISLLVHLNNLDVKKGSYKGKTMRLAGFELNSYLNKNMFFFVKADGAYHGIKAGYMDVFIGAGYHASLYKNGTNILAKFGVGAGGGGGVDTKGGFLIYPDLSIEQKIFDNTYLSINKGFLMSPDAHFSSSTLGFGLKYYLDKDGISSTEKTFSVGKFKDLEVILKHDLYPNAKRDNKGGFSQNMHQISLQINLFLNKYVYAGGQTSFANFGDAGAYAEGIVGLGVQSTTFFKNTTSVFIQFLAGAAGGGGISTGQGLIVKPSIGLNYKLTDKLNIRGGLGYVKARGGNLSNTYFNLGINYHFSFLSLR</sequence>
<accession>A0A2I2M7G9</accession>